<protein>
    <submittedName>
        <fullName evidence="3">Serine hydrolase domain-containing protein</fullName>
        <ecNumber evidence="3">3.1.1.103</ecNumber>
    </submittedName>
</protein>
<reference evidence="3" key="1">
    <citation type="submission" date="2024-06" db="EMBL/GenBank/DDBJ databases">
        <authorList>
            <person name="Li S."/>
        </authorList>
    </citation>
    <scope>NUCLEOTIDE SEQUENCE</scope>
    <source>
        <strain evidence="3">SR10</strain>
    </source>
</reference>
<dbReference type="GO" id="GO:0016787">
    <property type="term" value="F:hydrolase activity"/>
    <property type="evidence" value="ECO:0007669"/>
    <property type="project" value="UniProtKB-KW"/>
</dbReference>
<sequence>MIRPRHSRPSLAACVFAVVLPLAASPAFADCGHAPESPAATTAQALLDALVRSNGVPGMGAAVWRDGEVAWTGCAGWRDAEARRPVRADTVFRFASVSKAIAATAAAKLSEDGKLDLDAPLKARLPWLPAAWGPMNLRQVAAHVAGLPHYQAGDEDIGRDGRRYASQREAVGVFAARPLLSAAGTSYHYSSYGYTLIGAAIEDAAGEPFLDYIGRAIVPGLRIGAGRGGRGEGESQLYELEGGTAHRVERPRDFSYSWGGGGLAGTPESLARFGGRLMNGQIVRPETFAAMQEPLRLNDGRPVQERDYRLGLGWRLGLDPDGARIVHHAGITEGARAALVLWPQRAIAASVASNAEWVSSIESTAMLLAAPFLPRPVDLKSAPCPLAQRRYGGRLVEQALGGSASFRLERGRCVGELHADAALRAHFAKASVWNDQRLRVIALDAGGGLSRAALVTPFGLYELRAQGAGRYRAQLSGDRVLELRL</sequence>
<dbReference type="Pfam" id="PF00144">
    <property type="entry name" value="Beta-lactamase"/>
    <property type="match status" value="1"/>
</dbReference>
<dbReference type="PANTHER" id="PTHR46825:SF9">
    <property type="entry name" value="BETA-LACTAMASE-RELATED DOMAIN-CONTAINING PROTEIN"/>
    <property type="match status" value="1"/>
</dbReference>
<dbReference type="AlphaFoldDB" id="A0AAU8MVP5"/>
<dbReference type="Gene3D" id="3.40.710.10">
    <property type="entry name" value="DD-peptidase/beta-lactamase superfamily"/>
    <property type="match status" value="1"/>
</dbReference>
<dbReference type="PANTHER" id="PTHR46825">
    <property type="entry name" value="D-ALANYL-D-ALANINE-CARBOXYPEPTIDASE/ENDOPEPTIDASE AMPH"/>
    <property type="match status" value="1"/>
</dbReference>
<feature type="chain" id="PRO_5043952975" evidence="1">
    <location>
        <begin position="30"/>
        <end position="485"/>
    </location>
</feature>
<dbReference type="InterPro" id="IPR050491">
    <property type="entry name" value="AmpC-like"/>
</dbReference>
<organism evidence="3">
    <name type="scientific">Lysobacter firmicutimachus</name>
    <dbReference type="NCBI Taxonomy" id="1792846"/>
    <lineage>
        <taxon>Bacteria</taxon>
        <taxon>Pseudomonadati</taxon>
        <taxon>Pseudomonadota</taxon>
        <taxon>Gammaproteobacteria</taxon>
        <taxon>Lysobacterales</taxon>
        <taxon>Lysobacteraceae</taxon>
        <taxon>Lysobacter</taxon>
    </lineage>
</organism>
<accession>A0AAU8MVP5</accession>
<keyword evidence="1" id="KW-0732">Signal</keyword>
<feature type="domain" description="Beta-lactamase-related" evidence="2">
    <location>
        <begin position="44"/>
        <end position="355"/>
    </location>
</feature>
<dbReference type="SUPFAM" id="SSF56601">
    <property type="entry name" value="beta-lactamase/transpeptidase-like"/>
    <property type="match status" value="1"/>
</dbReference>
<dbReference type="InterPro" id="IPR012338">
    <property type="entry name" value="Beta-lactam/transpept-like"/>
</dbReference>
<name>A0AAU8MVP5_9GAMM</name>
<proteinExistence type="predicted"/>
<feature type="signal peptide" evidence="1">
    <location>
        <begin position="1"/>
        <end position="29"/>
    </location>
</feature>
<dbReference type="RefSeq" id="WP_363798954.1">
    <property type="nucleotide sequence ID" value="NZ_CP159925.1"/>
</dbReference>
<evidence type="ECO:0000256" key="1">
    <source>
        <dbReference type="SAM" id="SignalP"/>
    </source>
</evidence>
<dbReference type="EC" id="3.1.1.103" evidence="3"/>
<evidence type="ECO:0000259" key="2">
    <source>
        <dbReference type="Pfam" id="PF00144"/>
    </source>
</evidence>
<keyword evidence="3" id="KW-0378">Hydrolase</keyword>
<evidence type="ECO:0000313" key="3">
    <source>
        <dbReference type="EMBL" id="XCO75769.1"/>
    </source>
</evidence>
<dbReference type="InterPro" id="IPR001466">
    <property type="entry name" value="Beta-lactam-related"/>
</dbReference>
<gene>
    <name evidence="3" type="ORF">ABU614_02970</name>
</gene>
<dbReference type="EMBL" id="CP159925">
    <property type="protein sequence ID" value="XCO75769.1"/>
    <property type="molecule type" value="Genomic_DNA"/>
</dbReference>